<dbReference type="InterPro" id="IPR009075">
    <property type="entry name" value="AcylCo_DH/oxidase_C"/>
</dbReference>
<reference evidence="10 11" key="1">
    <citation type="submission" date="2023-05" db="EMBL/GenBank/DDBJ databases">
        <authorList>
            <person name="Guo Y."/>
        </authorList>
    </citation>
    <scope>NUCLEOTIDE SEQUENCE [LARGE SCALE GENOMIC DNA]</scope>
    <source>
        <strain evidence="10 11">GR2756</strain>
    </source>
</reference>
<evidence type="ECO:0000256" key="6">
    <source>
        <dbReference type="RuleBase" id="RU362125"/>
    </source>
</evidence>
<evidence type="ECO:0000313" key="10">
    <source>
        <dbReference type="EMBL" id="MDT9598720.1"/>
    </source>
</evidence>
<dbReference type="Pfam" id="PF02771">
    <property type="entry name" value="Acyl-CoA_dh_N"/>
    <property type="match status" value="1"/>
</dbReference>
<dbReference type="EMBL" id="JAVUPU010000003">
    <property type="protein sequence ID" value="MDT9598720.1"/>
    <property type="molecule type" value="Genomic_DNA"/>
</dbReference>
<comment type="similarity">
    <text evidence="2 6">Belongs to the acyl-CoA dehydrogenase family.</text>
</comment>
<dbReference type="SUPFAM" id="SSF56645">
    <property type="entry name" value="Acyl-CoA dehydrogenase NM domain-like"/>
    <property type="match status" value="1"/>
</dbReference>
<dbReference type="InterPro" id="IPR009100">
    <property type="entry name" value="AcylCoA_DH/oxidase_NM_dom_sf"/>
</dbReference>
<feature type="domain" description="Acyl-CoA dehydrogenase/oxidase N-terminal" evidence="9">
    <location>
        <begin position="7"/>
        <end position="130"/>
    </location>
</feature>
<evidence type="ECO:0000259" key="9">
    <source>
        <dbReference type="Pfam" id="PF02771"/>
    </source>
</evidence>
<dbReference type="Gene3D" id="2.40.110.10">
    <property type="entry name" value="Butyryl-CoA Dehydrogenase, subunit A, domain 2"/>
    <property type="match status" value="1"/>
</dbReference>
<protein>
    <submittedName>
        <fullName evidence="10">Acyl-CoA dehydrogenase family protein</fullName>
    </submittedName>
</protein>
<proteinExistence type="inferred from homology"/>
<keyword evidence="4 6" id="KW-0274">FAD</keyword>
<evidence type="ECO:0000259" key="8">
    <source>
        <dbReference type="Pfam" id="PF02770"/>
    </source>
</evidence>
<dbReference type="InterPro" id="IPR006091">
    <property type="entry name" value="Acyl-CoA_Oxase/DH_mid-dom"/>
</dbReference>
<dbReference type="RefSeq" id="WP_315725012.1">
    <property type="nucleotide sequence ID" value="NZ_JAVUPU010000003.1"/>
</dbReference>
<sequence>MDFEDSPEEAAFRKEARDWIKANAPHDLRPWLERSPYTAVELPPGMDEVAAQKDWQRRKYDAGWACIAWPEAFGGRDASPAERLIWEQEEGLFRKLSTLFLINLGISGPTILTCGTDAQKEALLAPCVSGRHVWCQLFSEPASGSDLAGLRTKAERTGDGWTVNGQKIWTSFAHEADWGLLLARTDPKLAKHAGLTMFVLKMDSPGIEVRPIKTIHGHSEFNEVFFTDVFIPDDQRLGPVNGGWRVALTTLMNERLLAGATVDTGFDELLDFCQRFETENGRAIDDPRVKSQLAQWAVRASGLRYAALRAISLESKGEVPGPEHSIGKLVAGSMLQDIAKFALDLQAEAGLLVDADVALYAGRFQVMLMHSPATRILGGTDEILRNIIAERVLGLPGDIRVDKDIPFDEIASARA</sequence>
<accession>A0ABU3Q6Z6</accession>
<dbReference type="InterPro" id="IPR037069">
    <property type="entry name" value="AcylCoA_DH/ox_N_sf"/>
</dbReference>
<dbReference type="InterPro" id="IPR013786">
    <property type="entry name" value="AcylCoA_DH/ox_N"/>
</dbReference>
<dbReference type="InterPro" id="IPR046373">
    <property type="entry name" value="Acyl-CoA_Oxase/DH_mid-dom_sf"/>
</dbReference>
<comment type="caution">
    <text evidence="10">The sequence shown here is derived from an EMBL/GenBank/DDBJ whole genome shotgun (WGS) entry which is preliminary data.</text>
</comment>
<keyword evidence="11" id="KW-1185">Reference proteome</keyword>
<dbReference type="InterPro" id="IPR036250">
    <property type="entry name" value="AcylCo_DH-like_C"/>
</dbReference>
<dbReference type="Gene3D" id="1.10.540.10">
    <property type="entry name" value="Acyl-CoA dehydrogenase/oxidase, N-terminal domain"/>
    <property type="match status" value="1"/>
</dbReference>
<dbReference type="PANTHER" id="PTHR43292">
    <property type="entry name" value="ACYL-COA DEHYDROGENASE"/>
    <property type="match status" value="1"/>
</dbReference>
<keyword evidence="3 6" id="KW-0285">Flavoprotein</keyword>
<evidence type="ECO:0000256" key="1">
    <source>
        <dbReference type="ARBA" id="ARBA00001974"/>
    </source>
</evidence>
<organism evidence="10 11">
    <name type="scientific">Sphingosinicella rhizophila</name>
    <dbReference type="NCBI Taxonomy" id="3050082"/>
    <lineage>
        <taxon>Bacteria</taxon>
        <taxon>Pseudomonadati</taxon>
        <taxon>Pseudomonadota</taxon>
        <taxon>Alphaproteobacteria</taxon>
        <taxon>Sphingomonadales</taxon>
        <taxon>Sphingosinicellaceae</taxon>
        <taxon>Sphingosinicella</taxon>
    </lineage>
</organism>
<evidence type="ECO:0000256" key="5">
    <source>
        <dbReference type="ARBA" id="ARBA00023002"/>
    </source>
</evidence>
<evidence type="ECO:0000313" key="11">
    <source>
        <dbReference type="Proteomes" id="UP001259572"/>
    </source>
</evidence>
<keyword evidence="5 6" id="KW-0560">Oxidoreductase</keyword>
<evidence type="ECO:0000259" key="7">
    <source>
        <dbReference type="Pfam" id="PF00441"/>
    </source>
</evidence>
<evidence type="ECO:0000256" key="4">
    <source>
        <dbReference type="ARBA" id="ARBA00022827"/>
    </source>
</evidence>
<dbReference type="SUPFAM" id="SSF47203">
    <property type="entry name" value="Acyl-CoA dehydrogenase C-terminal domain-like"/>
    <property type="match status" value="1"/>
</dbReference>
<dbReference type="PANTHER" id="PTHR43292:SF4">
    <property type="entry name" value="ACYL-COA DEHYDROGENASE FADE34"/>
    <property type="match status" value="1"/>
</dbReference>
<feature type="domain" description="Acyl-CoA oxidase/dehydrogenase middle" evidence="8">
    <location>
        <begin position="135"/>
        <end position="229"/>
    </location>
</feature>
<comment type="cofactor">
    <cofactor evidence="1 6">
        <name>FAD</name>
        <dbReference type="ChEBI" id="CHEBI:57692"/>
    </cofactor>
</comment>
<dbReference type="InterPro" id="IPR052161">
    <property type="entry name" value="Mycobact_Acyl-CoA_DH"/>
</dbReference>
<name>A0ABU3Q6Z6_9SPHN</name>
<dbReference type="Pfam" id="PF00441">
    <property type="entry name" value="Acyl-CoA_dh_1"/>
    <property type="match status" value="1"/>
</dbReference>
<gene>
    <name evidence="10" type="ORF">RQX22_07155</name>
</gene>
<feature type="domain" description="Acyl-CoA dehydrogenase/oxidase C-terminal" evidence="7">
    <location>
        <begin position="241"/>
        <end position="393"/>
    </location>
</feature>
<dbReference type="Pfam" id="PF02770">
    <property type="entry name" value="Acyl-CoA_dh_M"/>
    <property type="match status" value="1"/>
</dbReference>
<evidence type="ECO:0000256" key="2">
    <source>
        <dbReference type="ARBA" id="ARBA00009347"/>
    </source>
</evidence>
<dbReference type="Gene3D" id="1.20.140.10">
    <property type="entry name" value="Butyryl-CoA Dehydrogenase, subunit A, domain 3"/>
    <property type="match status" value="1"/>
</dbReference>
<dbReference type="Proteomes" id="UP001259572">
    <property type="component" value="Unassembled WGS sequence"/>
</dbReference>
<evidence type="ECO:0000256" key="3">
    <source>
        <dbReference type="ARBA" id="ARBA00022630"/>
    </source>
</evidence>